<evidence type="ECO:0000313" key="1">
    <source>
        <dbReference type="EMBL" id="NBH63037.1"/>
    </source>
</evidence>
<sequence>AKAFDIYGKGEFAMPERYGFEEGGMTFLYMPCFTDHACGTKMLALVPENRERRLPSIDGVVVLNDRTTGQSKALLDAKRVTSWRTGATGALAARELSNENAASVGIVGCGVQGFSQGVCISAVRNIKKICLFDPFKPEDALKQYAEDLQKAAIGNPEMIICKSAEELLSGSDIVVTTTFATEPVLPEEPELLKGKCYIAVGSYKPYMKELPDSLFEITEDVYVDLPYACEESGDLSTRIE</sequence>
<evidence type="ECO:0000313" key="2">
    <source>
        <dbReference type="Proteomes" id="UP000446866"/>
    </source>
</evidence>
<dbReference type="Proteomes" id="UP000446866">
    <property type="component" value="Unassembled WGS sequence"/>
</dbReference>
<proteinExistence type="predicted"/>
<dbReference type="InterPro" id="IPR023401">
    <property type="entry name" value="ODC_N"/>
</dbReference>
<dbReference type="Gene3D" id="3.40.50.720">
    <property type="entry name" value="NAD(P)-binding Rossmann-like Domain"/>
    <property type="match status" value="1"/>
</dbReference>
<comment type="caution">
    <text evidence="1">The sequence shown here is derived from an EMBL/GenBank/DDBJ whole genome shotgun (WGS) entry which is preliminary data.</text>
</comment>
<dbReference type="Pfam" id="PF02423">
    <property type="entry name" value="OCD_Mu_crystall"/>
    <property type="match status" value="1"/>
</dbReference>
<gene>
    <name evidence="1" type="ORF">D0435_15485</name>
</gene>
<organism evidence="1 2">
    <name type="scientific">Anaerotruncus colihominis</name>
    <dbReference type="NCBI Taxonomy" id="169435"/>
    <lineage>
        <taxon>Bacteria</taxon>
        <taxon>Bacillati</taxon>
        <taxon>Bacillota</taxon>
        <taxon>Clostridia</taxon>
        <taxon>Eubacteriales</taxon>
        <taxon>Oscillospiraceae</taxon>
        <taxon>Anaerotruncus</taxon>
    </lineage>
</organism>
<dbReference type="GO" id="GO:0005737">
    <property type="term" value="C:cytoplasm"/>
    <property type="evidence" value="ECO:0007669"/>
    <property type="project" value="TreeGrafter"/>
</dbReference>
<dbReference type="Gene3D" id="3.30.1780.10">
    <property type="entry name" value="ornithine cyclodeaminase, domain 1"/>
    <property type="match status" value="1"/>
</dbReference>
<feature type="non-terminal residue" evidence="1">
    <location>
        <position position="1"/>
    </location>
</feature>
<accession>A0A845QQP0</accession>
<feature type="non-terminal residue" evidence="1">
    <location>
        <position position="240"/>
    </location>
</feature>
<name>A0A845QQP0_9FIRM</name>
<dbReference type="InterPro" id="IPR003462">
    <property type="entry name" value="ODC_Mu_crystall"/>
</dbReference>
<dbReference type="EMBL" id="QXWK01000068">
    <property type="protein sequence ID" value="NBH63037.1"/>
    <property type="molecule type" value="Genomic_DNA"/>
</dbReference>
<protein>
    <submittedName>
        <fullName evidence="1">Ornithine cyclodeaminase family protein</fullName>
    </submittedName>
</protein>
<dbReference type="PANTHER" id="PTHR13812:SF19">
    <property type="entry name" value="KETIMINE REDUCTASE MU-CRYSTALLIN"/>
    <property type="match status" value="1"/>
</dbReference>
<reference evidence="1 2" key="1">
    <citation type="submission" date="2018-08" db="EMBL/GenBank/DDBJ databases">
        <title>Murine metabolic-syndrome-specific gut microbial biobank.</title>
        <authorList>
            <person name="Liu C."/>
        </authorList>
    </citation>
    <scope>NUCLEOTIDE SEQUENCE [LARGE SCALE GENOMIC DNA]</scope>
    <source>
        <strain evidence="1 2">28</strain>
    </source>
</reference>
<dbReference type="InterPro" id="IPR036291">
    <property type="entry name" value="NAD(P)-bd_dom_sf"/>
</dbReference>
<dbReference type="SUPFAM" id="SSF51735">
    <property type="entry name" value="NAD(P)-binding Rossmann-fold domains"/>
    <property type="match status" value="1"/>
</dbReference>
<keyword evidence="2" id="KW-1185">Reference proteome</keyword>
<dbReference type="PANTHER" id="PTHR13812">
    <property type="entry name" value="KETIMINE REDUCTASE MU-CRYSTALLIN"/>
    <property type="match status" value="1"/>
</dbReference>
<dbReference type="AlphaFoldDB" id="A0A845QQP0"/>